<evidence type="ECO:0000256" key="4">
    <source>
        <dbReference type="ARBA" id="ARBA00022448"/>
    </source>
</evidence>
<organism evidence="8 9">
    <name type="scientific">Cinchona calisaya</name>
    <dbReference type="NCBI Taxonomy" id="153742"/>
    <lineage>
        <taxon>Eukaryota</taxon>
        <taxon>Viridiplantae</taxon>
        <taxon>Streptophyta</taxon>
        <taxon>Embryophyta</taxon>
        <taxon>Tracheophyta</taxon>
        <taxon>Spermatophyta</taxon>
        <taxon>Magnoliopsida</taxon>
        <taxon>eudicotyledons</taxon>
        <taxon>Gunneridae</taxon>
        <taxon>Pentapetalae</taxon>
        <taxon>asterids</taxon>
        <taxon>lamiids</taxon>
        <taxon>Gentianales</taxon>
        <taxon>Rubiaceae</taxon>
        <taxon>Cinchonoideae</taxon>
        <taxon>Cinchoneae</taxon>
        <taxon>Cinchona</taxon>
    </lineage>
</organism>
<gene>
    <name evidence="8" type="ORF">ACH5RR_003271</name>
</gene>
<evidence type="ECO:0000313" key="9">
    <source>
        <dbReference type="Proteomes" id="UP001630127"/>
    </source>
</evidence>
<keyword evidence="9" id="KW-1185">Reference proteome</keyword>
<keyword evidence="4" id="KW-0813">Transport</keyword>
<evidence type="ECO:0000256" key="3">
    <source>
        <dbReference type="ARBA" id="ARBA00020978"/>
    </source>
</evidence>
<dbReference type="InterPro" id="IPR033370">
    <property type="entry name" value="COG1"/>
</dbReference>
<name>A0ABD3AUE4_9GENT</name>
<evidence type="ECO:0000256" key="5">
    <source>
        <dbReference type="ARBA" id="ARBA00022927"/>
    </source>
</evidence>
<dbReference type="PANTHER" id="PTHR31658:SF0">
    <property type="entry name" value="CONSERVED OLIGOMERIC GOLGI COMPLEX SUBUNIT 1"/>
    <property type="match status" value="1"/>
</dbReference>
<dbReference type="Proteomes" id="UP001630127">
    <property type="component" value="Unassembled WGS sequence"/>
</dbReference>
<accession>A0ABD3AUE4</accession>
<keyword evidence="6" id="KW-0333">Golgi apparatus</keyword>
<dbReference type="PANTHER" id="PTHR31658">
    <property type="entry name" value="CONSERVED OLIGOMERIC GOLGI COMPLEX SUBUNIT 1"/>
    <property type="match status" value="1"/>
</dbReference>
<dbReference type="GO" id="GO:0000139">
    <property type="term" value="C:Golgi membrane"/>
    <property type="evidence" value="ECO:0007669"/>
    <property type="project" value="UniProtKB-SubCell"/>
</dbReference>
<protein>
    <recommendedName>
        <fullName evidence="3">Conserved oligomeric Golgi complex subunit 1</fullName>
    </recommendedName>
</protein>
<dbReference type="EMBL" id="JBJUIK010000002">
    <property type="protein sequence ID" value="KAL3534810.1"/>
    <property type="molecule type" value="Genomic_DNA"/>
</dbReference>
<evidence type="ECO:0000313" key="8">
    <source>
        <dbReference type="EMBL" id="KAL3534810.1"/>
    </source>
</evidence>
<comment type="caution">
    <text evidence="8">The sequence shown here is derived from an EMBL/GenBank/DDBJ whole genome shotgun (WGS) entry which is preliminary data.</text>
</comment>
<keyword evidence="5" id="KW-0653">Protein transport</keyword>
<evidence type="ECO:0000256" key="1">
    <source>
        <dbReference type="ARBA" id="ARBA00004395"/>
    </source>
</evidence>
<proteinExistence type="inferred from homology"/>
<evidence type="ECO:0000256" key="2">
    <source>
        <dbReference type="ARBA" id="ARBA00006653"/>
    </source>
</evidence>
<sequence>MPGTNNSAKLGIACRVKYLVDTPENFWGCLDESMFMDSSARYIGAKHVHNNLNFMNNSAFGGENHVDNIAGTSNNYKALSKFLLLQHQWQIVESFKAQNSQRSRDSLLDQTLLLELKINDFADSLSAVAIIDALDPKQILTLFLDS</sequence>
<reference evidence="8 9" key="1">
    <citation type="submission" date="2024-11" db="EMBL/GenBank/DDBJ databases">
        <title>A near-complete genome assembly of Cinchona calisaya.</title>
        <authorList>
            <person name="Lian D.C."/>
            <person name="Zhao X.W."/>
            <person name="Wei L."/>
        </authorList>
    </citation>
    <scope>NUCLEOTIDE SEQUENCE [LARGE SCALE GENOMIC DNA]</scope>
    <source>
        <tissue evidence="8">Nenye</tissue>
    </source>
</reference>
<dbReference type="AlphaFoldDB" id="A0ABD3AUE4"/>
<evidence type="ECO:0000256" key="6">
    <source>
        <dbReference type="ARBA" id="ARBA00023034"/>
    </source>
</evidence>
<keyword evidence="7" id="KW-0472">Membrane</keyword>
<comment type="subcellular location">
    <subcellularLocation>
        <location evidence="1">Golgi apparatus membrane</location>
        <topology evidence="1">Peripheral membrane protein</topology>
    </subcellularLocation>
</comment>
<evidence type="ECO:0000256" key="7">
    <source>
        <dbReference type="ARBA" id="ARBA00023136"/>
    </source>
</evidence>
<comment type="similarity">
    <text evidence="2">Belongs to the COG1 family.</text>
</comment>
<dbReference type="GO" id="GO:0015031">
    <property type="term" value="P:protein transport"/>
    <property type="evidence" value="ECO:0007669"/>
    <property type="project" value="UniProtKB-KW"/>
</dbReference>